<evidence type="ECO:0000259" key="4">
    <source>
        <dbReference type="PROSITE" id="PS50893"/>
    </source>
</evidence>
<organism evidence="5 6">
    <name type="scientific">Fontibacillus solani</name>
    <dbReference type="NCBI Taxonomy" id="1572857"/>
    <lineage>
        <taxon>Bacteria</taxon>
        <taxon>Bacillati</taxon>
        <taxon>Bacillota</taxon>
        <taxon>Bacilli</taxon>
        <taxon>Bacillales</taxon>
        <taxon>Paenibacillaceae</taxon>
        <taxon>Fontibacillus</taxon>
    </lineage>
</organism>
<accession>A0A7W3XU19</accession>
<dbReference type="GO" id="GO:0016887">
    <property type="term" value="F:ATP hydrolysis activity"/>
    <property type="evidence" value="ECO:0007669"/>
    <property type="project" value="InterPro"/>
</dbReference>
<dbReference type="Pfam" id="PF00005">
    <property type="entry name" value="ABC_tran"/>
    <property type="match status" value="1"/>
</dbReference>
<dbReference type="RefSeq" id="WP_182539567.1">
    <property type="nucleotide sequence ID" value="NZ_JACJIP010000043.1"/>
</dbReference>
<dbReference type="SUPFAM" id="SSF52540">
    <property type="entry name" value="P-loop containing nucleoside triphosphate hydrolases"/>
    <property type="match status" value="1"/>
</dbReference>
<dbReference type="PROSITE" id="PS50893">
    <property type="entry name" value="ABC_TRANSPORTER_2"/>
    <property type="match status" value="1"/>
</dbReference>
<keyword evidence="1" id="KW-0813">Transport</keyword>
<evidence type="ECO:0000256" key="3">
    <source>
        <dbReference type="ARBA" id="ARBA00022840"/>
    </source>
</evidence>
<dbReference type="AlphaFoldDB" id="A0A7W3XU19"/>
<sequence length="291" mass="33571">MKMNYIVDISNLTKNYSNFKLDNINLRIPYGRIVGLIGENGAGKTTLISLMLNQIKKDNGSIKIFGEDNIKEENKIKQKIGFLVDECCFHSCLNAKDIRKIMRSIYTQWNDAEFNSLLKHFNVDSSKKISELSKGMKNKLMLAVAMSHSPSLLILDEVTSGLDPVVRDEILLLLKDYVQQRQITVFFSTHITSDLDKIADDLAFIHNGKLIFYEPLQKLQKDYILLKCSKDVYQRINKEDIFITFCRENEYSLLIRSDSRYPNNIDVISTPTIDDIMLLFIKGDLMHDRVN</sequence>
<proteinExistence type="predicted"/>
<keyword evidence="3 5" id="KW-0067">ATP-binding</keyword>
<name>A0A7W3XU19_9BACL</name>
<dbReference type="Gene3D" id="3.40.50.300">
    <property type="entry name" value="P-loop containing nucleotide triphosphate hydrolases"/>
    <property type="match status" value="1"/>
</dbReference>
<dbReference type="InterPro" id="IPR051782">
    <property type="entry name" value="ABC_Transporter_VariousFunc"/>
</dbReference>
<dbReference type="CDD" id="cd03230">
    <property type="entry name" value="ABC_DR_subfamily_A"/>
    <property type="match status" value="1"/>
</dbReference>
<dbReference type="InterPro" id="IPR017871">
    <property type="entry name" value="ABC_transporter-like_CS"/>
</dbReference>
<dbReference type="GO" id="GO:0005524">
    <property type="term" value="F:ATP binding"/>
    <property type="evidence" value="ECO:0007669"/>
    <property type="project" value="UniProtKB-KW"/>
</dbReference>
<dbReference type="SMART" id="SM00382">
    <property type="entry name" value="AAA"/>
    <property type="match status" value="1"/>
</dbReference>
<dbReference type="PANTHER" id="PTHR42939">
    <property type="entry name" value="ABC TRANSPORTER ATP-BINDING PROTEIN ALBC-RELATED"/>
    <property type="match status" value="1"/>
</dbReference>
<keyword evidence="2" id="KW-0547">Nucleotide-binding</keyword>
<comment type="caution">
    <text evidence="5">The sequence shown here is derived from an EMBL/GenBank/DDBJ whole genome shotgun (WGS) entry which is preliminary data.</text>
</comment>
<dbReference type="PROSITE" id="PS00211">
    <property type="entry name" value="ABC_TRANSPORTER_1"/>
    <property type="match status" value="1"/>
</dbReference>
<dbReference type="InterPro" id="IPR027417">
    <property type="entry name" value="P-loop_NTPase"/>
</dbReference>
<dbReference type="PANTHER" id="PTHR42939:SF3">
    <property type="entry name" value="ABC TRANSPORTER ATP-BINDING COMPONENT"/>
    <property type="match status" value="1"/>
</dbReference>
<keyword evidence="6" id="KW-1185">Reference proteome</keyword>
<dbReference type="InterPro" id="IPR003439">
    <property type="entry name" value="ABC_transporter-like_ATP-bd"/>
</dbReference>
<dbReference type="Proteomes" id="UP000567067">
    <property type="component" value="Unassembled WGS sequence"/>
</dbReference>
<evidence type="ECO:0000256" key="2">
    <source>
        <dbReference type="ARBA" id="ARBA00022741"/>
    </source>
</evidence>
<gene>
    <name evidence="5" type="ORF">FHR92_004655</name>
</gene>
<protein>
    <submittedName>
        <fullName evidence="5">ABC-2 type transport system ATP-binding protein</fullName>
    </submittedName>
</protein>
<reference evidence="5 6" key="1">
    <citation type="submission" date="2020-08" db="EMBL/GenBank/DDBJ databases">
        <title>Genomic Encyclopedia of Type Strains, Phase III (KMG-III): the genomes of soil and plant-associated and newly described type strains.</title>
        <authorList>
            <person name="Whitman W."/>
        </authorList>
    </citation>
    <scope>NUCLEOTIDE SEQUENCE [LARGE SCALE GENOMIC DNA]</scope>
    <source>
        <strain evidence="5 6">CECT 8693</strain>
    </source>
</reference>
<evidence type="ECO:0000313" key="6">
    <source>
        <dbReference type="Proteomes" id="UP000567067"/>
    </source>
</evidence>
<evidence type="ECO:0000313" key="5">
    <source>
        <dbReference type="EMBL" id="MBA9088159.1"/>
    </source>
</evidence>
<dbReference type="EMBL" id="JACJIP010000043">
    <property type="protein sequence ID" value="MBA9088159.1"/>
    <property type="molecule type" value="Genomic_DNA"/>
</dbReference>
<evidence type="ECO:0000256" key="1">
    <source>
        <dbReference type="ARBA" id="ARBA00022448"/>
    </source>
</evidence>
<dbReference type="InterPro" id="IPR003593">
    <property type="entry name" value="AAA+_ATPase"/>
</dbReference>
<feature type="domain" description="ABC transporter" evidence="4">
    <location>
        <begin position="4"/>
        <end position="232"/>
    </location>
</feature>